<dbReference type="InterPro" id="IPR045213">
    <property type="entry name" value="Malic_NAD-bd_bact_type"/>
</dbReference>
<keyword evidence="4" id="KW-0560">Oxidoreductase</keyword>
<feature type="active site" description="Proton acceptor" evidence="5">
    <location>
        <position position="169"/>
    </location>
</feature>
<feature type="binding site" evidence="6">
    <location>
        <position position="392"/>
    </location>
    <ligand>
        <name>(S)-malate</name>
        <dbReference type="ChEBI" id="CHEBI:15589"/>
    </ligand>
</feature>
<dbReference type="SUPFAM" id="SSF53223">
    <property type="entry name" value="Aminoacid dehydrogenase-like, N-terminal domain"/>
    <property type="match status" value="1"/>
</dbReference>
<dbReference type="EMBL" id="CP009285">
    <property type="protein sequence ID" value="AIQ60058.1"/>
    <property type="molecule type" value="Genomic_DNA"/>
</dbReference>
<dbReference type="PANTHER" id="PTHR43237">
    <property type="entry name" value="NADP-DEPENDENT MALIC ENZYME"/>
    <property type="match status" value="1"/>
</dbReference>
<dbReference type="GO" id="GO:0051287">
    <property type="term" value="F:NAD binding"/>
    <property type="evidence" value="ECO:0007669"/>
    <property type="project" value="InterPro"/>
</dbReference>
<dbReference type="GO" id="GO:0004470">
    <property type="term" value="F:malic enzyme activity"/>
    <property type="evidence" value="ECO:0007669"/>
    <property type="project" value="InterPro"/>
</dbReference>
<feature type="domain" description="Malic enzyme N-terminal" evidence="10">
    <location>
        <begin position="93"/>
        <end position="226"/>
    </location>
</feature>
<dbReference type="PRINTS" id="PR00072">
    <property type="entry name" value="MALOXRDTASE"/>
</dbReference>
<dbReference type="GO" id="GO:0016616">
    <property type="term" value="F:oxidoreductase activity, acting on the CH-OH group of donors, NAD or NADP as acceptor"/>
    <property type="evidence" value="ECO:0007669"/>
    <property type="project" value="InterPro"/>
</dbReference>
<proteinExistence type="inferred from homology"/>
<sequence>MNKPSGHSHVFTLRVQYRSNSDYLANLVSIAENYKGMVISAELKELRTDLTGADVAISVEQIEDQKWIEKAVNQLSGGDIVELLEEIMLLHKGGKLETTLKNPIRTKEDLSKVYTPGVAKVCQAIAQDQAQAYELTTKKNTVAVISDGTAVLGLGDIGPKAAMPVMEGKAALFKQFADVDAVPICLDTKDTEEIIAIVKALAPTFGGINLEDISSPRCFEIETRLRKELDIPVFHDDQHGTAIVVLAGLLNALKVCGKNIRDVKIVVNGVGAAGISVSKMLLRAGAVNLIGVDREGAINRRVTYNRTHWSDFAQITNPGLETGVLSDVIKGADVFIGVSAPGVLKLDDVLNMAKDPIVFAMANPTPEIDPAIAAPHVRVMATGRSDYPNQINNVLCFPGIFRGALDCEAMDINDEMKLAAAEAISSVIDPSELHEKYIIPDAFDPRVVERIRMAVAQAAFKSGVARKNLLIGIN</sequence>
<feature type="binding site" evidence="7">
    <location>
        <position position="237"/>
    </location>
    <ligand>
        <name>a divalent metal cation</name>
        <dbReference type="ChEBI" id="CHEBI:60240"/>
    </ligand>
</feature>
<comment type="cofactor">
    <cofactor evidence="1">
        <name>Mn(2+)</name>
        <dbReference type="ChEBI" id="CHEBI:29035"/>
    </cofactor>
</comment>
<dbReference type="InterPro" id="IPR036291">
    <property type="entry name" value="NAD(P)-bd_dom_sf"/>
</dbReference>
<dbReference type="AlphaFoldDB" id="A0A089LLK8"/>
<dbReference type="InterPro" id="IPR015884">
    <property type="entry name" value="Malic_enzyme_CS"/>
</dbReference>
<dbReference type="SUPFAM" id="SSF51735">
    <property type="entry name" value="NAD(P)-binding Rossmann-fold domains"/>
    <property type="match status" value="1"/>
</dbReference>
<dbReference type="CDD" id="cd05311">
    <property type="entry name" value="NAD_bind_2_malic_enz"/>
    <property type="match status" value="1"/>
</dbReference>
<comment type="cofactor">
    <cofactor evidence="7">
        <name>Mg(2+)</name>
        <dbReference type="ChEBI" id="CHEBI:18420"/>
    </cofactor>
    <cofactor evidence="7">
        <name>Mn(2+)</name>
        <dbReference type="ChEBI" id="CHEBI:29035"/>
    </cofactor>
    <text evidence="7">Divalent metal cations. Prefers magnesium or manganese.</text>
</comment>
<name>A0A089LLK8_PAEBO</name>
<gene>
    <name evidence="11" type="ORF">PBOR_26240</name>
</gene>
<dbReference type="PROSITE" id="PS00331">
    <property type="entry name" value="MALIC_ENZYMES"/>
    <property type="match status" value="1"/>
</dbReference>
<evidence type="ECO:0000256" key="4">
    <source>
        <dbReference type="ARBA" id="ARBA00023002"/>
    </source>
</evidence>
<evidence type="ECO:0000256" key="3">
    <source>
        <dbReference type="ARBA" id="ARBA00022723"/>
    </source>
</evidence>
<keyword evidence="3 7" id="KW-0479">Metal-binding</keyword>
<feature type="binding site" evidence="7">
    <location>
        <position position="212"/>
    </location>
    <ligand>
        <name>a divalent metal cation</name>
        <dbReference type="ChEBI" id="CHEBI:60240"/>
    </ligand>
</feature>
<feature type="domain" description="Malic enzyme NAD-binding" evidence="9">
    <location>
        <begin position="238"/>
        <end position="460"/>
    </location>
</feature>
<dbReference type="InterPro" id="IPR046346">
    <property type="entry name" value="Aminoacid_DH-like_N_sf"/>
</dbReference>
<dbReference type="InterPro" id="IPR051674">
    <property type="entry name" value="Malate_Decarboxylase"/>
</dbReference>
<dbReference type="InterPro" id="IPR037062">
    <property type="entry name" value="Malic_N_dom_sf"/>
</dbReference>
<dbReference type="InterPro" id="IPR012302">
    <property type="entry name" value="Malic_NAD-bd"/>
</dbReference>
<keyword evidence="12" id="KW-1185">Reference proteome</keyword>
<feature type="binding site" evidence="7">
    <location>
        <position position="211"/>
    </location>
    <ligand>
        <name>a divalent metal cation</name>
        <dbReference type="ChEBI" id="CHEBI:60240"/>
    </ligand>
</feature>
<dbReference type="PIRSF" id="PIRSF000106">
    <property type="entry name" value="ME"/>
    <property type="match status" value="1"/>
</dbReference>
<evidence type="ECO:0000259" key="10">
    <source>
        <dbReference type="SMART" id="SM01274"/>
    </source>
</evidence>
<dbReference type="Pfam" id="PF03949">
    <property type="entry name" value="Malic_M"/>
    <property type="match status" value="1"/>
</dbReference>
<dbReference type="HOGENOM" id="CLU_034446_2_1_9"/>
<evidence type="ECO:0000256" key="6">
    <source>
        <dbReference type="PIRSR" id="PIRSR000106-2"/>
    </source>
</evidence>
<evidence type="ECO:0000313" key="12">
    <source>
        <dbReference type="Proteomes" id="UP000029518"/>
    </source>
</evidence>
<dbReference type="Proteomes" id="UP000029518">
    <property type="component" value="Chromosome"/>
</dbReference>
<dbReference type="InterPro" id="IPR001891">
    <property type="entry name" value="Malic_OxRdtase"/>
</dbReference>
<dbReference type="RefSeq" id="WP_042216442.1">
    <property type="nucleotide sequence ID" value="NZ_CP009285.1"/>
</dbReference>
<dbReference type="FunFam" id="3.40.50.720:FF:000095">
    <property type="entry name" value="NADP-dependent malic enzyme"/>
    <property type="match status" value="1"/>
</dbReference>
<accession>A0A089LLK8</accession>
<dbReference type="GO" id="GO:0046872">
    <property type="term" value="F:metal ion binding"/>
    <property type="evidence" value="ECO:0007669"/>
    <property type="project" value="UniProtKB-KW"/>
</dbReference>
<dbReference type="SMART" id="SM00919">
    <property type="entry name" value="Malic_M"/>
    <property type="match status" value="1"/>
</dbReference>
<dbReference type="Gene3D" id="3.40.50.720">
    <property type="entry name" value="NAD(P)-binding Rossmann-like Domain"/>
    <property type="match status" value="1"/>
</dbReference>
<feature type="binding site" evidence="6">
    <location>
        <position position="363"/>
    </location>
    <ligand>
        <name>(S)-malate</name>
        <dbReference type="ChEBI" id="CHEBI:15589"/>
    </ligand>
</feature>
<evidence type="ECO:0000256" key="7">
    <source>
        <dbReference type="PIRSR" id="PIRSR000106-3"/>
    </source>
</evidence>
<evidence type="ECO:0000256" key="2">
    <source>
        <dbReference type="ARBA" id="ARBA00008785"/>
    </source>
</evidence>
<comment type="similarity">
    <text evidence="2 8">Belongs to the malic enzymes family.</text>
</comment>
<dbReference type="Pfam" id="PF00390">
    <property type="entry name" value="malic"/>
    <property type="match status" value="1"/>
</dbReference>
<dbReference type="KEGG" id="pbd:PBOR_26240"/>
<dbReference type="FunFam" id="3.40.50.10380:FF:000003">
    <property type="entry name" value="NADP-dependent malic enzyme"/>
    <property type="match status" value="1"/>
</dbReference>
<dbReference type="Gene3D" id="3.40.50.10380">
    <property type="entry name" value="Malic enzyme, N-terminal domain"/>
    <property type="match status" value="1"/>
</dbReference>
<evidence type="ECO:0000313" key="11">
    <source>
        <dbReference type="EMBL" id="AIQ60058.1"/>
    </source>
</evidence>
<feature type="active site" description="Proton donor" evidence="5">
    <location>
        <position position="114"/>
    </location>
</feature>
<evidence type="ECO:0000256" key="5">
    <source>
        <dbReference type="PIRSR" id="PIRSR000106-1"/>
    </source>
</evidence>
<dbReference type="SMART" id="SM01274">
    <property type="entry name" value="malic"/>
    <property type="match status" value="1"/>
</dbReference>
<protein>
    <submittedName>
        <fullName evidence="11">Malate dehydrogenase</fullName>
    </submittedName>
</protein>
<reference evidence="11" key="1">
    <citation type="submission" date="2014-08" db="EMBL/GenBank/DDBJ databases">
        <title>Comparative genomics of the Paenibacillus odorifer group.</title>
        <authorList>
            <person name="den Bakker H.C."/>
            <person name="Tsai Y.-C.Y.-C."/>
            <person name="Martin N."/>
            <person name="Korlach J."/>
            <person name="Wiedmann M."/>
        </authorList>
    </citation>
    <scope>NUCLEOTIDE SEQUENCE [LARGE SCALE GENOMIC DNA]</scope>
    <source>
        <strain evidence="11">DSM 13188</strain>
    </source>
</reference>
<evidence type="ECO:0000256" key="1">
    <source>
        <dbReference type="ARBA" id="ARBA00001936"/>
    </source>
</evidence>
<evidence type="ECO:0000256" key="8">
    <source>
        <dbReference type="RuleBase" id="RU003427"/>
    </source>
</evidence>
<dbReference type="InterPro" id="IPR012301">
    <property type="entry name" value="Malic_N_dom"/>
</dbReference>
<evidence type="ECO:0000259" key="9">
    <source>
        <dbReference type="SMART" id="SM00919"/>
    </source>
</evidence>
<dbReference type="PANTHER" id="PTHR43237:SF4">
    <property type="entry name" value="NADP-DEPENDENT MALIC ENZYME"/>
    <property type="match status" value="1"/>
</dbReference>
<organism evidence="11 12">
    <name type="scientific">Paenibacillus borealis</name>
    <dbReference type="NCBI Taxonomy" id="160799"/>
    <lineage>
        <taxon>Bacteria</taxon>
        <taxon>Bacillati</taxon>
        <taxon>Bacillota</taxon>
        <taxon>Bacilli</taxon>
        <taxon>Bacillales</taxon>
        <taxon>Paenibacillaceae</taxon>
        <taxon>Paenibacillus</taxon>
    </lineage>
</organism>